<feature type="non-terminal residue" evidence="2">
    <location>
        <position position="348"/>
    </location>
</feature>
<keyword evidence="3" id="KW-1185">Reference proteome</keyword>
<reference evidence="2 3" key="1">
    <citation type="submission" date="2019-01" db="EMBL/GenBank/DDBJ databases">
        <title>A draft genome assembly of the solar-powered sea slug Elysia chlorotica.</title>
        <authorList>
            <person name="Cai H."/>
            <person name="Li Q."/>
            <person name="Fang X."/>
            <person name="Li J."/>
            <person name="Curtis N.E."/>
            <person name="Altenburger A."/>
            <person name="Shibata T."/>
            <person name="Feng M."/>
            <person name="Maeda T."/>
            <person name="Schwartz J.A."/>
            <person name="Shigenobu S."/>
            <person name="Lundholm N."/>
            <person name="Nishiyama T."/>
            <person name="Yang H."/>
            <person name="Hasebe M."/>
            <person name="Li S."/>
            <person name="Pierce S.K."/>
            <person name="Wang J."/>
        </authorList>
    </citation>
    <scope>NUCLEOTIDE SEQUENCE [LARGE SCALE GENOMIC DNA]</scope>
    <source>
        <strain evidence="2">EC2010</strain>
        <tissue evidence="2">Whole organism of an adult</tissue>
    </source>
</reference>
<feature type="compositionally biased region" description="Pro residues" evidence="1">
    <location>
        <begin position="1"/>
        <end position="11"/>
    </location>
</feature>
<sequence>MSPPGPAPENPAPQVMWSQRTLPGLDIAVKGEGLNQDSSHNKAPGPASSTISTNCLLGGGPSEGVSTRSSIQPKIGAKFPTQSKDQSSLQVFGKGVNSSQNESHGPGEVLVEPVGKFPAIDTFSKWSWDCGRSSTLIDSFVERRDRDLFQSCREHLDAINQSTQLQQLISDEMRSQAELDRLVFDSLKAQTERLQKQVGIAGGDAERAWVKIAFQDLRKCVKDQAHAHRVYSETLKNQSSAIQQSLDSHRDLIEKTKQAPPTQAPGTFSAISSSSCSSAAAGMSFVQATCVFEGVRKPRLKLISELDYLSAQVGSLDHQIQEVQSLLSSIKHSQDTGQAQWGVQLKLE</sequence>
<comment type="caution">
    <text evidence="2">The sequence shown here is derived from an EMBL/GenBank/DDBJ whole genome shotgun (WGS) entry which is preliminary data.</text>
</comment>
<organism evidence="2 3">
    <name type="scientific">Elysia chlorotica</name>
    <name type="common">Eastern emerald elysia</name>
    <name type="synonym">Sea slug</name>
    <dbReference type="NCBI Taxonomy" id="188477"/>
    <lineage>
        <taxon>Eukaryota</taxon>
        <taxon>Metazoa</taxon>
        <taxon>Spiralia</taxon>
        <taxon>Lophotrochozoa</taxon>
        <taxon>Mollusca</taxon>
        <taxon>Gastropoda</taxon>
        <taxon>Heterobranchia</taxon>
        <taxon>Euthyneura</taxon>
        <taxon>Panpulmonata</taxon>
        <taxon>Sacoglossa</taxon>
        <taxon>Placobranchoidea</taxon>
        <taxon>Plakobranchidae</taxon>
        <taxon>Elysia</taxon>
    </lineage>
</organism>
<evidence type="ECO:0000256" key="1">
    <source>
        <dbReference type="SAM" id="MobiDB-lite"/>
    </source>
</evidence>
<gene>
    <name evidence="2" type="ORF">EGW08_010601</name>
</gene>
<dbReference type="EMBL" id="RQTK01000326">
    <property type="protein sequence ID" value="RUS81638.1"/>
    <property type="molecule type" value="Genomic_DNA"/>
</dbReference>
<accession>A0A3S1A3A9</accession>
<protein>
    <submittedName>
        <fullName evidence="2">Uncharacterized protein</fullName>
    </submittedName>
</protein>
<dbReference type="OrthoDB" id="10592999at2759"/>
<dbReference type="AlphaFoldDB" id="A0A3S1A3A9"/>
<evidence type="ECO:0000313" key="3">
    <source>
        <dbReference type="Proteomes" id="UP000271974"/>
    </source>
</evidence>
<dbReference type="Proteomes" id="UP000271974">
    <property type="component" value="Unassembled WGS sequence"/>
</dbReference>
<name>A0A3S1A3A9_ELYCH</name>
<proteinExistence type="predicted"/>
<evidence type="ECO:0000313" key="2">
    <source>
        <dbReference type="EMBL" id="RUS81638.1"/>
    </source>
</evidence>
<feature type="region of interest" description="Disordered" evidence="1">
    <location>
        <begin position="1"/>
        <end position="69"/>
    </location>
</feature>